<dbReference type="Pfam" id="PF03466">
    <property type="entry name" value="LysR_substrate"/>
    <property type="match status" value="1"/>
</dbReference>
<sequence>MNQLLAMRAYVRVVEAASFIRASDQLGLPRSTVSKLITDLEKHLGIKLIHRTTRSVAVTPEGLEYYHQAVRLVSGVDAADNAVRSKKNKPRGNLRIDAPVSFAHSLLIPALPEFHEEYPDVTVSLGVSDKTVSIVGDGVDCAIRGGKLQDMSMIARKIFELEYVTCASPSYLEKYGTPASPADLKKGHKIVGYFFASTGRMEPLIFTQSGETVEIHESHFSVNEGGGLAQMMVAGLGVGQHLRRFLQQDIDAGRLVPLLTDWGHPTLPFHVIYPPNQYQSARLRVFINWMSAKFRLT</sequence>
<evidence type="ECO:0000313" key="6">
    <source>
        <dbReference type="EMBL" id="POY48815.1"/>
    </source>
</evidence>
<reference evidence="6" key="1">
    <citation type="submission" date="2017-12" db="EMBL/GenBank/DDBJ databases">
        <title>First report on the novel genomospecies/subspecies of Pectobacterium carotovorum in Russia.</title>
        <authorList>
            <person name="Shirshikov F.V."/>
            <person name="Miroshnikov K."/>
            <person name="Toshakov S.V."/>
            <person name="Kabanova A.P."/>
            <person name="Barannik A.P."/>
            <person name="Shneider M."/>
            <person name="Ignatov A.N."/>
            <person name="Miroshnikov K.A."/>
        </authorList>
    </citation>
    <scope>NUCLEOTIDE SEQUENCE [LARGE SCALE GENOMIC DNA]</scope>
    <source>
        <strain evidence="6">F131</strain>
    </source>
</reference>
<dbReference type="InterPro" id="IPR058163">
    <property type="entry name" value="LysR-type_TF_proteobact-type"/>
</dbReference>
<dbReference type="AlphaFoldDB" id="A0A855MDZ0"/>
<evidence type="ECO:0000256" key="2">
    <source>
        <dbReference type="ARBA" id="ARBA00023015"/>
    </source>
</evidence>
<dbReference type="InterPro" id="IPR005119">
    <property type="entry name" value="LysR_subst-bd"/>
</dbReference>
<dbReference type="GO" id="GO:0003700">
    <property type="term" value="F:DNA-binding transcription factor activity"/>
    <property type="evidence" value="ECO:0007669"/>
    <property type="project" value="InterPro"/>
</dbReference>
<name>A0A855MDZ0_9GAMM</name>
<dbReference type="Gene3D" id="3.40.190.10">
    <property type="entry name" value="Periplasmic binding protein-like II"/>
    <property type="match status" value="2"/>
</dbReference>
<dbReference type="EMBL" id="CP065030">
    <property type="protein sequence ID" value="QPK17098.1"/>
    <property type="molecule type" value="Genomic_DNA"/>
</dbReference>
<evidence type="ECO:0000259" key="5">
    <source>
        <dbReference type="PROSITE" id="PS50931"/>
    </source>
</evidence>
<dbReference type="Gene3D" id="1.10.10.10">
    <property type="entry name" value="Winged helix-like DNA-binding domain superfamily/Winged helix DNA-binding domain"/>
    <property type="match status" value="1"/>
</dbReference>
<reference evidence="7 8" key="2">
    <citation type="submission" date="2020-11" db="EMBL/GenBank/DDBJ databases">
        <title>Complete genome sequence of Pectobacterium versatile F131.</title>
        <authorList>
            <person name="Shirshikov F.V."/>
            <person name="Miroshnikov K."/>
            <person name="Toshakov S.V."/>
            <person name="Kabanova A.P."/>
            <person name="Barannik A.P."/>
            <person name="Shneider M."/>
            <person name="Ignatov A.N."/>
            <person name="Miroshnikov K.A."/>
            <person name="Mikhailova Y.V."/>
            <person name="Shelenkov A."/>
            <person name="Yanushevich Y.G."/>
            <person name="Evseev P.V."/>
        </authorList>
    </citation>
    <scope>NUCLEOTIDE SEQUENCE [LARGE SCALE GENOMIC DNA]</scope>
    <source>
        <strain evidence="7 8">F131</strain>
    </source>
</reference>
<keyword evidence="2" id="KW-0805">Transcription regulation</keyword>
<keyword evidence="4" id="KW-0804">Transcription</keyword>
<dbReference type="PROSITE" id="PS50931">
    <property type="entry name" value="HTH_LYSR"/>
    <property type="match status" value="1"/>
</dbReference>
<dbReference type="InterPro" id="IPR000847">
    <property type="entry name" value="LysR_HTH_N"/>
</dbReference>
<evidence type="ECO:0000313" key="8">
    <source>
        <dbReference type="Proteomes" id="UP000237284"/>
    </source>
</evidence>
<dbReference type="RefSeq" id="WP_103972103.1">
    <property type="nucleotide sequence ID" value="NZ_CP065030.1"/>
</dbReference>
<dbReference type="SUPFAM" id="SSF46785">
    <property type="entry name" value="Winged helix' DNA-binding domain"/>
    <property type="match status" value="1"/>
</dbReference>
<dbReference type="GO" id="GO:0006351">
    <property type="term" value="P:DNA-templated transcription"/>
    <property type="evidence" value="ECO:0007669"/>
    <property type="project" value="TreeGrafter"/>
</dbReference>
<dbReference type="PANTHER" id="PTHR30537:SF72">
    <property type="entry name" value="LYSR FAMILY TRANSCRIPTIONAL REGULATOR"/>
    <property type="match status" value="1"/>
</dbReference>
<dbReference type="InterPro" id="IPR036390">
    <property type="entry name" value="WH_DNA-bd_sf"/>
</dbReference>
<evidence type="ECO:0000256" key="1">
    <source>
        <dbReference type="ARBA" id="ARBA00009437"/>
    </source>
</evidence>
<dbReference type="PANTHER" id="PTHR30537">
    <property type="entry name" value="HTH-TYPE TRANSCRIPTIONAL REGULATOR"/>
    <property type="match status" value="1"/>
</dbReference>
<dbReference type="Pfam" id="PF00126">
    <property type="entry name" value="HTH_1"/>
    <property type="match status" value="1"/>
</dbReference>
<proteinExistence type="inferred from homology"/>
<comment type="similarity">
    <text evidence="1">Belongs to the LysR transcriptional regulatory family.</text>
</comment>
<organism evidence="6">
    <name type="scientific">Pectobacterium versatile</name>
    <dbReference type="NCBI Taxonomy" id="2488639"/>
    <lineage>
        <taxon>Bacteria</taxon>
        <taxon>Pseudomonadati</taxon>
        <taxon>Pseudomonadota</taxon>
        <taxon>Gammaproteobacteria</taxon>
        <taxon>Enterobacterales</taxon>
        <taxon>Pectobacteriaceae</taxon>
        <taxon>Pectobacterium</taxon>
    </lineage>
</organism>
<dbReference type="GO" id="GO:0043565">
    <property type="term" value="F:sequence-specific DNA binding"/>
    <property type="evidence" value="ECO:0007669"/>
    <property type="project" value="TreeGrafter"/>
</dbReference>
<dbReference type="Proteomes" id="UP000237284">
    <property type="component" value="Chromosome"/>
</dbReference>
<evidence type="ECO:0000256" key="3">
    <source>
        <dbReference type="ARBA" id="ARBA00023125"/>
    </source>
</evidence>
<feature type="domain" description="HTH lysR-type" evidence="5">
    <location>
        <begin position="1"/>
        <end position="59"/>
    </location>
</feature>
<protein>
    <submittedName>
        <fullName evidence="6">LysR family transcriptional regulator</fullName>
    </submittedName>
</protein>
<evidence type="ECO:0000256" key="4">
    <source>
        <dbReference type="ARBA" id="ARBA00023163"/>
    </source>
</evidence>
<keyword evidence="3" id="KW-0238">DNA-binding</keyword>
<dbReference type="InterPro" id="IPR036388">
    <property type="entry name" value="WH-like_DNA-bd_sf"/>
</dbReference>
<dbReference type="EMBL" id="PDVW01000023">
    <property type="protein sequence ID" value="POY48815.1"/>
    <property type="molecule type" value="Genomic_DNA"/>
</dbReference>
<dbReference type="SUPFAM" id="SSF53850">
    <property type="entry name" value="Periplasmic binding protein-like II"/>
    <property type="match status" value="1"/>
</dbReference>
<gene>
    <name evidence="7" type="ORF">F131LOC_007140</name>
    <name evidence="6" type="ORF">F131LOC_03378</name>
</gene>
<dbReference type="CDD" id="cd08472">
    <property type="entry name" value="PBP2_CrgA_like_3"/>
    <property type="match status" value="1"/>
</dbReference>
<evidence type="ECO:0000313" key="7">
    <source>
        <dbReference type="EMBL" id="QPK17098.1"/>
    </source>
</evidence>
<accession>A0A855MDZ0</accession>
<dbReference type="FunFam" id="1.10.10.10:FF:000001">
    <property type="entry name" value="LysR family transcriptional regulator"/>
    <property type="match status" value="1"/>
</dbReference>